<keyword evidence="3" id="KW-0862">Zinc</keyword>
<dbReference type="PANTHER" id="PTHR43401">
    <property type="entry name" value="L-THREONINE 3-DEHYDROGENASE"/>
    <property type="match status" value="1"/>
</dbReference>
<protein>
    <submittedName>
        <fullName evidence="6">Zinc-binding dehydrogenase</fullName>
    </submittedName>
</protein>
<dbReference type="Gene3D" id="3.40.50.720">
    <property type="entry name" value="NAD(P)-binding Rossmann-like Domain"/>
    <property type="match status" value="1"/>
</dbReference>
<dbReference type="Gene3D" id="3.90.180.10">
    <property type="entry name" value="Medium-chain alcohol dehydrogenases, catalytic domain"/>
    <property type="match status" value="1"/>
</dbReference>
<feature type="domain" description="Enoyl reductase (ER)" evidence="5">
    <location>
        <begin position="29"/>
        <end position="383"/>
    </location>
</feature>
<dbReference type="PANTHER" id="PTHR43401:SF2">
    <property type="entry name" value="L-THREONINE 3-DEHYDROGENASE"/>
    <property type="match status" value="1"/>
</dbReference>
<evidence type="ECO:0000313" key="6">
    <source>
        <dbReference type="EMBL" id="MFI0791559.1"/>
    </source>
</evidence>
<dbReference type="SUPFAM" id="SSF51735">
    <property type="entry name" value="NAD(P)-binding Rossmann-fold domains"/>
    <property type="match status" value="1"/>
</dbReference>
<dbReference type="InterPro" id="IPR036291">
    <property type="entry name" value="NAD(P)-bd_dom_sf"/>
</dbReference>
<organism evidence="6 7">
    <name type="scientific">Micromonospora rubida</name>
    <dbReference type="NCBI Taxonomy" id="2697657"/>
    <lineage>
        <taxon>Bacteria</taxon>
        <taxon>Bacillati</taxon>
        <taxon>Actinomycetota</taxon>
        <taxon>Actinomycetes</taxon>
        <taxon>Micromonosporales</taxon>
        <taxon>Micromonosporaceae</taxon>
        <taxon>Micromonospora</taxon>
    </lineage>
</organism>
<reference evidence="6 7" key="1">
    <citation type="submission" date="2024-10" db="EMBL/GenBank/DDBJ databases">
        <title>The Natural Products Discovery Center: Release of the First 8490 Sequenced Strains for Exploring Actinobacteria Biosynthetic Diversity.</title>
        <authorList>
            <person name="Kalkreuter E."/>
            <person name="Kautsar S.A."/>
            <person name="Yang D."/>
            <person name="Bader C.D."/>
            <person name="Teijaro C.N."/>
            <person name="Fluegel L."/>
            <person name="Davis C.M."/>
            <person name="Simpson J.R."/>
            <person name="Lauterbach L."/>
            <person name="Steele A.D."/>
            <person name="Gui C."/>
            <person name="Meng S."/>
            <person name="Li G."/>
            <person name="Viehrig K."/>
            <person name="Ye F."/>
            <person name="Su P."/>
            <person name="Kiefer A.F."/>
            <person name="Nichols A."/>
            <person name="Cepeda A.J."/>
            <person name="Yan W."/>
            <person name="Fan B."/>
            <person name="Jiang Y."/>
            <person name="Adhikari A."/>
            <person name="Zheng C.-J."/>
            <person name="Schuster L."/>
            <person name="Cowan T.M."/>
            <person name="Smanski M.J."/>
            <person name="Chevrette M.G."/>
            <person name="De Carvalho L.P.S."/>
            <person name="Shen B."/>
        </authorList>
    </citation>
    <scope>NUCLEOTIDE SEQUENCE [LARGE SCALE GENOMIC DNA]</scope>
    <source>
        <strain evidence="6 7">NPDC021253</strain>
    </source>
</reference>
<evidence type="ECO:0000313" key="7">
    <source>
        <dbReference type="Proteomes" id="UP001611075"/>
    </source>
</evidence>
<gene>
    <name evidence="6" type="ORF">ACH4OY_02475</name>
</gene>
<dbReference type="SUPFAM" id="SSF50129">
    <property type="entry name" value="GroES-like"/>
    <property type="match status" value="1"/>
</dbReference>
<evidence type="ECO:0000256" key="2">
    <source>
        <dbReference type="ARBA" id="ARBA00022723"/>
    </source>
</evidence>
<sequence length="391" mass="40492">MESRMWIWQSRAEAMVMATSRAAVVTGPGGPVEIREYPVPDPGPGEAVIRVELCGICGTDAHVFHGRLPTITFPALLGHEIVGIVTALGAGLDTDFAGRPVAVGDRIGVFPATSCGTCHTCVVLRRPGQCPRRPPSYGFKSPVDSGPPLTGGFADYLHLVNPGTVFYRTELPPEVAVLAEPMSVALHGIHRAGIGLGATVVVQGVGAIGLMVVAAARAAGAARVVAVDGSARRLALATELGADATVDITPLSPGAARHAAVREALGGSGATAVLGCSGSPEGFIEAIGYVADGGTLAELGNFTDRGAIAFNPYTDLLRRDLTITGVYGAGPDMHARYLRALEILERGGPPFTRVVSHRVPLRDVEPALRSLSTGHQLYGTDVVKIAIDPAR</sequence>
<comment type="cofactor">
    <cofactor evidence="1">
        <name>Zn(2+)</name>
        <dbReference type="ChEBI" id="CHEBI:29105"/>
    </cofactor>
</comment>
<proteinExistence type="predicted"/>
<dbReference type="Pfam" id="PF00107">
    <property type="entry name" value="ADH_zinc_N"/>
    <property type="match status" value="1"/>
</dbReference>
<name>A0ABW7SF38_9ACTN</name>
<dbReference type="InterPro" id="IPR011032">
    <property type="entry name" value="GroES-like_sf"/>
</dbReference>
<dbReference type="InterPro" id="IPR013149">
    <property type="entry name" value="ADH-like_C"/>
</dbReference>
<dbReference type="SMART" id="SM00829">
    <property type="entry name" value="PKS_ER"/>
    <property type="match status" value="1"/>
</dbReference>
<evidence type="ECO:0000256" key="4">
    <source>
        <dbReference type="ARBA" id="ARBA00023002"/>
    </source>
</evidence>
<accession>A0ABW7SF38</accession>
<dbReference type="Pfam" id="PF08240">
    <property type="entry name" value="ADH_N"/>
    <property type="match status" value="1"/>
</dbReference>
<dbReference type="RefSeq" id="WP_396676234.1">
    <property type="nucleotide sequence ID" value="NZ_JBIRPU010000001.1"/>
</dbReference>
<dbReference type="InterPro" id="IPR050129">
    <property type="entry name" value="Zn_alcohol_dh"/>
</dbReference>
<evidence type="ECO:0000256" key="1">
    <source>
        <dbReference type="ARBA" id="ARBA00001947"/>
    </source>
</evidence>
<dbReference type="Proteomes" id="UP001611075">
    <property type="component" value="Unassembled WGS sequence"/>
</dbReference>
<comment type="caution">
    <text evidence="6">The sequence shown here is derived from an EMBL/GenBank/DDBJ whole genome shotgun (WGS) entry which is preliminary data.</text>
</comment>
<evidence type="ECO:0000259" key="5">
    <source>
        <dbReference type="SMART" id="SM00829"/>
    </source>
</evidence>
<dbReference type="EMBL" id="JBIRPU010000001">
    <property type="protein sequence ID" value="MFI0791559.1"/>
    <property type="molecule type" value="Genomic_DNA"/>
</dbReference>
<keyword evidence="2" id="KW-0479">Metal-binding</keyword>
<keyword evidence="4" id="KW-0560">Oxidoreductase</keyword>
<evidence type="ECO:0000256" key="3">
    <source>
        <dbReference type="ARBA" id="ARBA00022833"/>
    </source>
</evidence>
<dbReference type="InterPro" id="IPR020843">
    <property type="entry name" value="ER"/>
</dbReference>
<keyword evidence="7" id="KW-1185">Reference proteome</keyword>
<dbReference type="InterPro" id="IPR013154">
    <property type="entry name" value="ADH-like_N"/>
</dbReference>